<feature type="compositionally biased region" description="Low complexity" evidence="1">
    <location>
        <begin position="20"/>
        <end position="32"/>
    </location>
</feature>
<evidence type="ECO:0000313" key="5">
    <source>
        <dbReference type="RefSeq" id="XP_015600497.1"/>
    </source>
</evidence>
<dbReference type="AlphaFoldDB" id="A0AAJ7C2U5"/>
<evidence type="ECO:0000313" key="4">
    <source>
        <dbReference type="RefSeq" id="XP_015600496.1"/>
    </source>
</evidence>
<dbReference type="GeneID" id="107270207"/>
<evidence type="ECO:0000313" key="2">
    <source>
        <dbReference type="Proteomes" id="UP000694920"/>
    </source>
</evidence>
<evidence type="ECO:0000256" key="1">
    <source>
        <dbReference type="SAM" id="MobiDB-lite"/>
    </source>
</evidence>
<dbReference type="RefSeq" id="XP_015600497.1">
    <property type="nucleotide sequence ID" value="XM_015745011.2"/>
</dbReference>
<name>A0AAJ7C2U5_CEPCN</name>
<gene>
    <name evidence="3 4 5" type="primary">LOC107270207</name>
</gene>
<keyword evidence="2" id="KW-1185">Reference proteome</keyword>
<dbReference type="RefSeq" id="XP_015600496.1">
    <property type="nucleotide sequence ID" value="XM_015745010.2"/>
</dbReference>
<dbReference type="KEGG" id="ccin:107270207"/>
<sequence length="258" mass="29223">MDGADETTNKAAGDSCPTEAASPAHVAPVAAPTSEAESVILIKKVTDVKEPTEDANSNENSTESSNNNQTEISKLEQEIQKRTYERDNYQQKLMDTEKKLDALQASYNAVANGEGDEIKLRREKEDLKNMLTQTQLKLEERNRMVANQENQINALTKQTSSLKEVVAITKQLLNIRNMEVKHLQNDVDTMEAKITAERDRHNDMINKMDAAVRLNADLKKEYETQLRLFQDLRGKYEEKVTLLTEENRALENAKQPMA</sequence>
<organism evidence="2 3">
    <name type="scientific">Cephus cinctus</name>
    <name type="common">Wheat stem sawfly</name>
    <dbReference type="NCBI Taxonomy" id="211228"/>
    <lineage>
        <taxon>Eukaryota</taxon>
        <taxon>Metazoa</taxon>
        <taxon>Ecdysozoa</taxon>
        <taxon>Arthropoda</taxon>
        <taxon>Hexapoda</taxon>
        <taxon>Insecta</taxon>
        <taxon>Pterygota</taxon>
        <taxon>Neoptera</taxon>
        <taxon>Endopterygota</taxon>
        <taxon>Hymenoptera</taxon>
        <taxon>Cephoidea</taxon>
        <taxon>Cephidae</taxon>
        <taxon>Cephus</taxon>
    </lineage>
</organism>
<dbReference type="RefSeq" id="XP_015600495.1">
    <property type="nucleotide sequence ID" value="XM_015745009.2"/>
</dbReference>
<feature type="compositionally biased region" description="Low complexity" evidence="1">
    <location>
        <begin position="57"/>
        <end position="68"/>
    </location>
</feature>
<feature type="region of interest" description="Disordered" evidence="1">
    <location>
        <begin position="1"/>
        <end position="72"/>
    </location>
</feature>
<evidence type="ECO:0000313" key="3">
    <source>
        <dbReference type="RefSeq" id="XP_015600495.1"/>
    </source>
</evidence>
<protein>
    <submittedName>
        <fullName evidence="3 4">Uncharacterized protein LOC107270207</fullName>
    </submittedName>
</protein>
<dbReference type="Proteomes" id="UP000694920">
    <property type="component" value="Unplaced"/>
</dbReference>
<accession>A0AAJ7C2U5</accession>
<reference evidence="3 4" key="1">
    <citation type="submission" date="2025-04" db="UniProtKB">
        <authorList>
            <consortium name="RefSeq"/>
        </authorList>
    </citation>
    <scope>IDENTIFICATION</scope>
</reference>
<proteinExistence type="predicted"/>